<dbReference type="InterPro" id="IPR050403">
    <property type="entry name" value="Myosin_RLC"/>
</dbReference>
<gene>
    <name evidence="2" type="ORF">LELG_03840</name>
</gene>
<reference evidence="2 3" key="1">
    <citation type="journal article" date="2009" name="Nature">
        <title>Evolution of pathogenicity and sexual reproduction in eight Candida genomes.</title>
        <authorList>
            <person name="Butler G."/>
            <person name="Rasmussen M.D."/>
            <person name="Lin M.F."/>
            <person name="Santos M.A."/>
            <person name="Sakthikumar S."/>
            <person name="Munro C.A."/>
            <person name="Rheinbay E."/>
            <person name="Grabherr M."/>
            <person name="Forche A."/>
            <person name="Reedy J.L."/>
            <person name="Agrafioti I."/>
            <person name="Arnaud M.B."/>
            <person name="Bates S."/>
            <person name="Brown A.J."/>
            <person name="Brunke S."/>
            <person name="Costanzo M.C."/>
            <person name="Fitzpatrick D.A."/>
            <person name="de Groot P.W."/>
            <person name="Harris D."/>
            <person name="Hoyer L.L."/>
            <person name="Hube B."/>
            <person name="Klis F.M."/>
            <person name="Kodira C."/>
            <person name="Lennard N."/>
            <person name="Logue M.E."/>
            <person name="Martin R."/>
            <person name="Neiman A.M."/>
            <person name="Nikolaou E."/>
            <person name="Quail M.A."/>
            <person name="Quinn J."/>
            <person name="Santos M.C."/>
            <person name="Schmitzberger F.F."/>
            <person name="Sherlock G."/>
            <person name="Shah P."/>
            <person name="Silverstein K.A."/>
            <person name="Skrzypek M.S."/>
            <person name="Soll D."/>
            <person name="Staggs R."/>
            <person name="Stansfield I."/>
            <person name="Stumpf M.P."/>
            <person name="Sudbery P.E."/>
            <person name="Srikantha T."/>
            <person name="Zeng Q."/>
            <person name="Berman J."/>
            <person name="Berriman M."/>
            <person name="Heitman J."/>
            <person name="Gow N.A."/>
            <person name="Lorenz M.C."/>
            <person name="Birren B.W."/>
            <person name="Kellis M."/>
            <person name="Cuomo C.A."/>
        </authorList>
    </citation>
    <scope>NUCLEOTIDE SEQUENCE [LARGE SCALE GENOMIC DNA]</scope>
    <source>
        <strain evidence="3">ATCC 11503 / BCRC 21390 / CBS 2605 / JCM 1781 / NBRC 1676 / NRRL YB-4239</strain>
    </source>
</reference>
<dbReference type="InParanoid" id="A5E2K3"/>
<dbReference type="OrthoDB" id="429467at2759"/>
<dbReference type="eggNOG" id="KOG0027">
    <property type="taxonomic scope" value="Eukaryota"/>
</dbReference>
<name>A5E2K3_LODEL</name>
<evidence type="ECO:0000256" key="1">
    <source>
        <dbReference type="ARBA" id="ARBA00022737"/>
    </source>
</evidence>
<dbReference type="Proteomes" id="UP000001996">
    <property type="component" value="Unassembled WGS sequence"/>
</dbReference>
<dbReference type="FunCoup" id="A5E2K3">
    <property type="interactions" value="31"/>
</dbReference>
<dbReference type="PANTHER" id="PTHR23049">
    <property type="entry name" value="MYOSIN REGULATORY LIGHT CHAIN 2"/>
    <property type="match status" value="1"/>
</dbReference>
<dbReference type="KEGG" id="lel:PVL30_004667"/>
<dbReference type="HOGENOM" id="CLU_1594307_0_0_1"/>
<dbReference type="OMA" id="EQMDGTQ"/>
<dbReference type="SUPFAM" id="SSF47473">
    <property type="entry name" value="EF-hand"/>
    <property type="match status" value="1"/>
</dbReference>
<dbReference type="InterPro" id="IPR011992">
    <property type="entry name" value="EF-hand-dom_pair"/>
</dbReference>
<dbReference type="GeneID" id="5231944"/>
<dbReference type="Gene3D" id="1.10.238.10">
    <property type="entry name" value="EF-hand"/>
    <property type="match status" value="1"/>
</dbReference>
<keyword evidence="3" id="KW-1185">Reference proteome</keyword>
<evidence type="ECO:0000313" key="2">
    <source>
        <dbReference type="EMBL" id="EDK45661.1"/>
    </source>
</evidence>
<dbReference type="VEuPathDB" id="FungiDB:LELG_03840"/>
<dbReference type="EMBL" id="CH981528">
    <property type="protein sequence ID" value="EDK45661.1"/>
    <property type="molecule type" value="Genomic_DNA"/>
</dbReference>
<accession>A5E2K3</accession>
<dbReference type="AlphaFoldDB" id="A5E2K3"/>
<proteinExistence type="predicted"/>
<protein>
    <recommendedName>
        <fullName evidence="4">EF-hand domain-containing protein</fullName>
    </recommendedName>
</protein>
<dbReference type="STRING" id="379508.A5E2K3"/>
<evidence type="ECO:0008006" key="4">
    <source>
        <dbReference type="Google" id="ProtNLM"/>
    </source>
</evidence>
<sequence length="175" mass="19703">MLHLNSLSSSQKTQIRNAFTIIDGESRDETITISDLKEVYSSMGIKVPTESQLKTMLTIDGADHSEKGITFAQFLNILAKEMLRLEGKSIIYEALQVYLATTTTKQDNQKQFKDELQIDVDKLKDACCSVQIDSADGSTKLSRQSFDTLVEGFILETMDGKRIFLAAKWIDAYFE</sequence>
<keyword evidence="1" id="KW-0677">Repeat</keyword>
<evidence type="ECO:0000313" key="3">
    <source>
        <dbReference type="Proteomes" id="UP000001996"/>
    </source>
</evidence>
<organism evidence="2 3">
    <name type="scientific">Lodderomyces elongisporus (strain ATCC 11503 / CBS 2605 / JCM 1781 / NBRC 1676 / NRRL YB-4239)</name>
    <name type="common">Yeast</name>
    <name type="synonym">Saccharomyces elongisporus</name>
    <dbReference type="NCBI Taxonomy" id="379508"/>
    <lineage>
        <taxon>Eukaryota</taxon>
        <taxon>Fungi</taxon>
        <taxon>Dikarya</taxon>
        <taxon>Ascomycota</taxon>
        <taxon>Saccharomycotina</taxon>
        <taxon>Pichiomycetes</taxon>
        <taxon>Debaryomycetaceae</taxon>
        <taxon>Candida/Lodderomyces clade</taxon>
        <taxon>Lodderomyces</taxon>
    </lineage>
</organism>